<keyword evidence="10 11" id="KW-0472">Membrane</keyword>
<feature type="domain" description="Signal transduction histidine kinase dimerisation/phosphoacceptor" evidence="12">
    <location>
        <begin position="234"/>
        <end position="274"/>
    </location>
</feature>
<gene>
    <name evidence="14" type="ORF">EJC50_09550</name>
</gene>
<evidence type="ECO:0000256" key="11">
    <source>
        <dbReference type="SAM" id="Phobius"/>
    </source>
</evidence>
<evidence type="ECO:0000256" key="10">
    <source>
        <dbReference type="ARBA" id="ARBA00023136"/>
    </source>
</evidence>
<accession>A0A3Q8X3Y0</accession>
<keyword evidence="7" id="KW-0418">Kinase</keyword>
<dbReference type="PANTHER" id="PTHR45339">
    <property type="entry name" value="HYBRID SIGNAL TRANSDUCTION HISTIDINE KINASE J"/>
    <property type="match status" value="1"/>
</dbReference>
<evidence type="ECO:0000256" key="9">
    <source>
        <dbReference type="ARBA" id="ARBA00023012"/>
    </source>
</evidence>
<evidence type="ECO:0000259" key="13">
    <source>
        <dbReference type="Pfam" id="PF07694"/>
    </source>
</evidence>
<sequence>MEFLIYFAQCSAIIVTYVYLLRWIYPFYERCSPKVRPILSGLIFTIIGVAIMQKPLDLSHGLHMDVRHVSIILSGAFGGPISVLITTLCIGLYRLSMGGELLTPLGSLVVTAFISVAAYRVKQWREESFDKYIWLFSFAIGLQITLWFYFFSPNESSRYYMDHFSVTFTLFHTIAIPLYYSLISREIKRFWAERSLVEYKEHLEELVDERTSELVTNNAQLAEAKKAAEDASRAKGEFLANMSHEIRTPINAVIGLSYLMQRTELAPIQKQYVE</sequence>
<evidence type="ECO:0000256" key="7">
    <source>
        <dbReference type="ARBA" id="ARBA00022777"/>
    </source>
</evidence>
<dbReference type="RefSeq" id="WP_126014866.1">
    <property type="nucleotide sequence ID" value="NZ_CP034437.1"/>
</dbReference>
<feature type="transmembrane region" description="Helical" evidence="11">
    <location>
        <begin position="37"/>
        <end position="56"/>
    </location>
</feature>
<keyword evidence="8 11" id="KW-1133">Transmembrane helix</keyword>
<feature type="transmembrane region" description="Helical" evidence="11">
    <location>
        <begin position="133"/>
        <end position="151"/>
    </location>
</feature>
<comment type="catalytic activity">
    <reaction evidence="1">
        <text>ATP + protein L-histidine = ADP + protein N-phospho-L-histidine.</text>
        <dbReference type="EC" id="2.7.13.3"/>
    </reaction>
</comment>
<feature type="transmembrane region" description="Helical" evidence="11">
    <location>
        <begin position="68"/>
        <end position="95"/>
    </location>
</feature>
<keyword evidence="9" id="KW-0902">Two-component regulatory system</keyword>
<evidence type="ECO:0000256" key="3">
    <source>
        <dbReference type="ARBA" id="ARBA00012438"/>
    </source>
</evidence>
<feature type="transmembrane region" description="Helical" evidence="11">
    <location>
        <begin position="163"/>
        <end position="182"/>
    </location>
</feature>
<evidence type="ECO:0000259" key="12">
    <source>
        <dbReference type="Pfam" id="PF00512"/>
    </source>
</evidence>
<dbReference type="AlphaFoldDB" id="A0A3Q8X3Y0"/>
<dbReference type="Pfam" id="PF00512">
    <property type="entry name" value="HisKA"/>
    <property type="match status" value="1"/>
</dbReference>
<dbReference type="InterPro" id="IPR011620">
    <property type="entry name" value="Sig_transdc_His_kinase_LytS_TM"/>
</dbReference>
<dbReference type="KEGG" id="palb:EJC50_09550"/>
<dbReference type="GO" id="GO:0000155">
    <property type="term" value="F:phosphorelay sensor kinase activity"/>
    <property type="evidence" value="ECO:0007669"/>
    <property type="project" value="InterPro"/>
</dbReference>
<keyword evidence="6 11" id="KW-0812">Transmembrane</keyword>
<evidence type="ECO:0000256" key="1">
    <source>
        <dbReference type="ARBA" id="ARBA00000085"/>
    </source>
</evidence>
<dbReference type="EMBL" id="CP034437">
    <property type="protein sequence ID" value="AZN39865.1"/>
    <property type="molecule type" value="Genomic_DNA"/>
</dbReference>
<feature type="domain" description="Signal transduction histidine kinase 5TM receptor LytS transmembrane region" evidence="13">
    <location>
        <begin position="33"/>
        <end position="185"/>
    </location>
</feature>
<dbReference type="InterPro" id="IPR036097">
    <property type="entry name" value="HisK_dim/P_sf"/>
</dbReference>
<keyword evidence="7" id="KW-0808">Transferase</keyword>
<evidence type="ECO:0000256" key="8">
    <source>
        <dbReference type="ARBA" id="ARBA00022989"/>
    </source>
</evidence>
<feature type="transmembrane region" description="Helical" evidence="11">
    <location>
        <begin position="5"/>
        <end position="25"/>
    </location>
</feature>
<reference evidence="15" key="1">
    <citation type="submission" date="2018-12" db="EMBL/GenBank/DDBJ databases">
        <title>Genome sequence of Peanibacillus sp.</title>
        <authorList>
            <person name="Subramani G."/>
            <person name="Srinivasan S."/>
            <person name="Kim M.K."/>
        </authorList>
    </citation>
    <scope>NUCLEOTIDE SEQUENCE [LARGE SCALE GENOMIC DNA]</scope>
    <source>
        <strain evidence="15">18JY67-1</strain>
    </source>
</reference>
<keyword evidence="4" id="KW-1003">Cell membrane</keyword>
<dbReference type="OrthoDB" id="9813394at2"/>
<evidence type="ECO:0000256" key="5">
    <source>
        <dbReference type="ARBA" id="ARBA00022553"/>
    </source>
</evidence>
<organism evidence="14 15">
    <name type="scientific">Paenibacillus albus</name>
    <dbReference type="NCBI Taxonomy" id="2495582"/>
    <lineage>
        <taxon>Bacteria</taxon>
        <taxon>Bacillati</taxon>
        <taxon>Bacillota</taxon>
        <taxon>Bacilli</taxon>
        <taxon>Bacillales</taxon>
        <taxon>Paenibacillaceae</taxon>
        <taxon>Paenibacillus</taxon>
    </lineage>
</organism>
<dbReference type="GO" id="GO:0005886">
    <property type="term" value="C:plasma membrane"/>
    <property type="evidence" value="ECO:0007669"/>
    <property type="project" value="UniProtKB-SubCell"/>
</dbReference>
<proteinExistence type="predicted"/>
<keyword evidence="5" id="KW-0597">Phosphoprotein</keyword>
<dbReference type="Proteomes" id="UP000272528">
    <property type="component" value="Chromosome"/>
</dbReference>
<feature type="transmembrane region" description="Helical" evidence="11">
    <location>
        <begin position="101"/>
        <end position="121"/>
    </location>
</feature>
<evidence type="ECO:0000256" key="6">
    <source>
        <dbReference type="ARBA" id="ARBA00022692"/>
    </source>
</evidence>
<dbReference type="CDD" id="cd00082">
    <property type="entry name" value="HisKA"/>
    <property type="match status" value="1"/>
</dbReference>
<evidence type="ECO:0000256" key="4">
    <source>
        <dbReference type="ARBA" id="ARBA00022475"/>
    </source>
</evidence>
<dbReference type="Gene3D" id="1.10.287.130">
    <property type="match status" value="1"/>
</dbReference>
<dbReference type="SUPFAM" id="SSF47384">
    <property type="entry name" value="Homodimeric domain of signal transducing histidine kinase"/>
    <property type="match status" value="1"/>
</dbReference>
<evidence type="ECO:0000256" key="2">
    <source>
        <dbReference type="ARBA" id="ARBA00004651"/>
    </source>
</evidence>
<dbReference type="PANTHER" id="PTHR45339:SF1">
    <property type="entry name" value="HYBRID SIGNAL TRANSDUCTION HISTIDINE KINASE J"/>
    <property type="match status" value="1"/>
</dbReference>
<comment type="subcellular location">
    <subcellularLocation>
        <location evidence="2">Cell membrane</location>
        <topology evidence="2">Multi-pass membrane protein</topology>
    </subcellularLocation>
</comment>
<dbReference type="GO" id="GO:0071555">
    <property type="term" value="P:cell wall organization"/>
    <property type="evidence" value="ECO:0007669"/>
    <property type="project" value="InterPro"/>
</dbReference>
<evidence type="ECO:0000313" key="14">
    <source>
        <dbReference type="EMBL" id="AZN39865.1"/>
    </source>
</evidence>
<dbReference type="Pfam" id="PF07694">
    <property type="entry name" value="5TM-5TMR_LYT"/>
    <property type="match status" value="1"/>
</dbReference>
<evidence type="ECO:0000313" key="15">
    <source>
        <dbReference type="Proteomes" id="UP000272528"/>
    </source>
</evidence>
<protein>
    <recommendedName>
        <fullName evidence="3">histidine kinase</fullName>
        <ecNumber evidence="3">2.7.13.3</ecNumber>
    </recommendedName>
</protein>
<dbReference type="EC" id="2.7.13.3" evidence="3"/>
<keyword evidence="15" id="KW-1185">Reference proteome</keyword>
<dbReference type="InterPro" id="IPR003661">
    <property type="entry name" value="HisK_dim/P_dom"/>
</dbReference>
<name>A0A3Q8X3Y0_9BACL</name>